<comment type="similarity">
    <text evidence="1">Belongs to the oxygen-dependent FAD-linked oxidoreductase family.</text>
</comment>
<reference evidence="6 7" key="1">
    <citation type="submission" date="2024-07" db="EMBL/GenBank/DDBJ databases">
        <title>Section-level genome sequencing and comparative genomics of Aspergillus sections Usti and Cavernicolus.</title>
        <authorList>
            <consortium name="Lawrence Berkeley National Laboratory"/>
            <person name="Nybo J.L."/>
            <person name="Vesth T.C."/>
            <person name="Theobald S."/>
            <person name="Frisvad J.C."/>
            <person name="Larsen T.O."/>
            <person name="Kjaerboelling I."/>
            <person name="Rothschild-Mancinelli K."/>
            <person name="Lyhne E.K."/>
            <person name="Kogle M.E."/>
            <person name="Barry K."/>
            <person name="Clum A."/>
            <person name="Na H."/>
            <person name="Ledsgaard L."/>
            <person name="Lin J."/>
            <person name="Lipzen A."/>
            <person name="Kuo A."/>
            <person name="Riley R."/>
            <person name="Mondo S."/>
            <person name="Labutti K."/>
            <person name="Haridas S."/>
            <person name="Pangalinan J."/>
            <person name="Salamov A.A."/>
            <person name="Simmons B.A."/>
            <person name="Magnuson J.K."/>
            <person name="Chen J."/>
            <person name="Drula E."/>
            <person name="Henrissat B."/>
            <person name="Wiebenga A."/>
            <person name="Lubbers R.J."/>
            <person name="Gomes A.C."/>
            <person name="Makela M.R."/>
            <person name="Stajich J."/>
            <person name="Grigoriev I.V."/>
            <person name="Mortensen U.H."/>
            <person name="De Vries R.P."/>
            <person name="Baker S.E."/>
            <person name="Andersen M.R."/>
        </authorList>
    </citation>
    <scope>NUCLEOTIDE SEQUENCE [LARGE SCALE GENOMIC DNA]</scope>
    <source>
        <strain evidence="6 7">CBS 209.92</strain>
    </source>
</reference>
<dbReference type="SUPFAM" id="SSF56176">
    <property type="entry name" value="FAD-binding/transporter-associated domain-like"/>
    <property type="match status" value="1"/>
</dbReference>
<evidence type="ECO:0000313" key="7">
    <source>
        <dbReference type="Proteomes" id="UP001610563"/>
    </source>
</evidence>
<protein>
    <recommendedName>
        <fullName evidence="5">FAD-binding PCMH-type domain-containing protein</fullName>
    </recommendedName>
</protein>
<dbReference type="InterPro" id="IPR016169">
    <property type="entry name" value="FAD-bd_PCMH_sub2"/>
</dbReference>
<dbReference type="PROSITE" id="PS51387">
    <property type="entry name" value="FAD_PCMH"/>
    <property type="match status" value="1"/>
</dbReference>
<proteinExistence type="inferred from homology"/>
<evidence type="ECO:0000259" key="5">
    <source>
        <dbReference type="PROSITE" id="PS51387"/>
    </source>
</evidence>
<keyword evidence="3" id="KW-0274">FAD</keyword>
<dbReference type="Proteomes" id="UP001610563">
    <property type="component" value="Unassembled WGS sequence"/>
</dbReference>
<evidence type="ECO:0000256" key="3">
    <source>
        <dbReference type="ARBA" id="ARBA00022827"/>
    </source>
</evidence>
<dbReference type="InterPro" id="IPR016166">
    <property type="entry name" value="FAD-bd_PCMH"/>
</dbReference>
<dbReference type="PANTHER" id="PTHR42973:SF53">
    <property type="entry name" value="FAD-BINDING PCMH-TYPE DOMAIN-CONTAINING PROTEIN-RELATED"/>
    <property type="match status" value="1"/>
</dbReference>
<evidence type="ECO:0000313" key="6">
    <source>
        <dbReference type="EMBL" id="KAL2795840.1"/>
    </source>
</evidence>
<dbReference type="Pfam" id="PF01565">
    <property type="entry name" value="FAD_binding_4"/>
    <property type="match status" value="1"/>
</dbReference>
<comment type="caution">
    <text evidence="6">The sequence shown here is derived from an EMBL/GenBank/DDBJ whole genome shotgun (WGS) entry which is preliminary data.</text>
</comment>
<organism evidence="6 7">
    <name type="scientific">Aspergillus keveii</name>
    <dbReference type="NCBI Taxonomy" id="714993"/>
    <lineage>
        <taxon>Eukaryota</taxon>
        <taxon>Fungi</taxon>
        <taxon>Dikarya</taxon>
        <taxon>Ascomycota</taxon>
        <taxon>Pezizomycotina</taxon>
        <taxon>Eurotiomycetes</taxon>
        <taxon>Eurotiomycetidae</taxon>
        <taxon>Eurotiales</taxon>
        <taxon>Aspergillaceae</taxon>
        <taxon>Aspergillus</taxon>
        <taxon>Aspergillus subgen. Nidulantes</taxon>
    </lineage>
</organism>
<dbReference type="InterPro" id="IPR050416">
    <property type="entry name" value="FAD-linked_Oxidoreductase"/>
</dbReference>
<dbReference type="PANTHER" id="PTHR42973">
    <property type="entry name" value="BINDING OXIDOREDUCTASE, PUTATIVE (AFU_ORTHOLOGUE AFUA_1G17690)-RELATED"/>
    <property type="match status" value="1"/>
</dbReference>
<dbReference type="EMBL" id="JBFTWV010000031">
    <property type="protein sequence ID" value="KAL2795840.1"/>
    <property type="molecule type" value="Genomic_DNA"/>
</dbReference>
<evidence type="ECO:0000256" key="2">
    <source>
        <dbReference type="ARBA" id="ARBA00022630"/>
    </source>
</evidence>
<sequence>MAVAEQAPANLRAVGLSDVLYLPKDEAYDASIASYWSLTAQLRPWAIVQPRNTEEVAKAVGALVDAPDVKFAVRSGGHMSWAGASNIVDGITIDLGLMKGTSYNPETQIASLLPGGTWAKVYTELGKYGRMVAGGREGTVGFGGLLTGGGKTFYTCRVGFACDQVVNYEVVLANGRIVNANSKTNPDLFRVLKGGGNNFGIVTRLYMVTFPAGDIWDCSLACPKESTAEVAQALVDFTDSLTAHPNDHVLAMWTYMPKTKDHFILMLMMNLDAEEEPHTLRKFLSIPGQKDSKVITVATKLESFFVPSGKQDTWLSLTFKSDLRIILKAASVFEALITTLKTQIPDENFYFSMALQPLPASFGKHSAVRGGNMLGLDRITDDCVLLVWAIEVETPKLNTGVGSPALKSAIDEISAYAASVNGDIGFRYLNYCDGSQDPVGSYGEENVRKMREAAAKYDPTGVFQTRVPGGFKISNVGSRSYYPGR</sequence>
<keyword evidence="2" id="KW-0285">Flavoprotein</keyword>
<feature type="domain" description="FAD-binding PCMH-type" evidence="5">
    <location>
        <begin position="40"/>
        <end position="212"/>
    </location>
</feature>
<evidence type="ECO:0000256" key="4">
    <source>
        <dbReference type="ARBA" id="ARBA00023002"/>
    </source>
</evidence>
<dbReference type="InterPro" id="IPR036318">
    <property type="entry name" value="FAD-bd_PCMH-like_sf"/>
</dbReference>
<accession>A0ABR4GB89</accession>
<keyword evidence="7" id="KW-1185">Reference proteome</keyword>
<keyword evidence="4" id="KW-0560">Oxidoreductase</keyword>
<gene>
    <name evidence="6" type="ORF">BJX66DRAFT_336548</name>
</gene>
<evidence type="ECO:0000256" key="1">
    <source>
        <dbReference type="ARBA" id="ARBA00005466"/>
    </source>
</evidence>
<dbReference type="Gene3D" id="3.30.465.10">
    <property type="match status" value="1"/>
</dbReference>
<name>A0ABR4GB89_9EURO</name>
<dbReference type="InterPro" id="IPR006094">
    <property type="entry name" value="Oxid_FAD_bind_N"/>
</dbReference>